<keyword evidence="3" id="KW-1185">Reference proteome</keyword>
<feature type="compositionally biased region" description="Basic and acidic residues" evidence="1">
    <location>
        <begin position="9"/>
        <end position="18"/>
    </location>
</feature>
<protein>
    <submittedName>
        <fullName evidence="2">Uncharacterized protein</fullName>
    </submittedName>
</protein>
<evidence type="ECO:0000313" key="2">
    <source>
        <dbReference type="EMBL" id="SIM58265.1"/>
    </source>
</evidence>
<name>A0A1N5UDA3_9ACTN</name>
<dbReference type="EMBL" id="FSQT01000001">
    <property type="protein sequence ID" value="SIM58265.1"/>
    <property type="molecule type" value="Genomic_DNA"/>
</dbReference>
<feature type="region of interest" description="Disordered" evidence="1">
    <location>
        <begin position="1"/>
        <end position="25"/>
    </location>
</feature>
<organism evidence="2 3">
    <name type="scientific">Micromonospora cremea</name>
    <dbReference type="NCBI Taxonomy" id="709881"/>
    <lineage>
        <taxon>Bacteria</taxon>
        <taxon>Bacillati</taxon>
        <taxon>Actinomycetota</taxon>
        <taxon>Actinomycetes</taxon>
        <taxon>Micromonosporales</taxon>
        <taxon>Micromonosporaceae</taxon>
        <taxon>Micromonospora</taxon>
    </lineage>
</organism>
<sequence length="94" mass="10142">MTASAGANWRERPARRPATEGWLLGGPADDRITPIELDALGQLPAAVVLQQSGVYVGADDQPNATIPHRYILISTDDPPTFHYAGSIDYDDRPA</sequence>
<accession>A0A1N5UDA3</accession>
<dbReference type="AlphaFoldDB" id="A0A1N5UDA3"/>
<dbReference type="STRING" id="709881.SAMN04489832_0790"/>
<dbReference type="RefSeq" id="WP_074308786.1">
    <property type="nucleotide sequence ID" value="NZ_FSQT01000001.1"/>
</dbReference>
<dbReference type="OrthoDB" id="3390877at2"/>
<reference evidence="3" key="1">
    <citation type="submission" date="2016-12" db="EMBL/GenBank/DDBJ databases">
        <authorList>
            <person name="Varghese N."/>
            <person name="Submissions S."/>
        </authorList>
    </citation>
    <scope>NUCLEOTIDE SEQUENCE [LARGE SCALE GENOMIC DNA]</scope>
    <source>
        <strain evidence="3">DSM 45599</strain>
    </source>
</reference>
<dbReference type="Proteomes" id="UP000185124">
    <property type="component" value="Unassembled WGS sequence"/>
</dbReference>
<gene>
    <name evidence="2" type="ORF">SAMN04489832_0790</name>
</gene>
<proteinExistence type="predicted"/>
<evidence type="ECO:0000313" key="3">
    <source>
        <dbReference type="Proteomes" id="UP000185124"/>
    </source>
</evidence>
<evidence type="ECO:0000256" key="1">
    <source>
        <dbReference type="SAM" id="MobiDB-lite"/>
    </source>
</evidence>